<keyword evidence="2" id="KW-1185">Reference proteome</keyword>
<gene>
    <name evidence="1" type="ORF">GCM10023165_22190</name>
</gene>
<organism evidence="1 2">
    <name type="scientific">Variovorax defluvii</name>
    <dbReference type="NCBI Taxonomy" id="913761"/>
    <lineage>
        <taxon>Bacteria</taxon>
        <taxon>Pseudomonadati</taxon>
        <taxon>Pseudomonadota</taxon>
        <taxon>Betaproteobacteria</taxon>
        <taxon>Burkholderiales</taxon>
        <taxon>Comamonadaceae</taxon>
        <taxon>Variovorax</taxon>
    </lineage>
</organism>
<accession>A0ABP8HMQ4</accession>
<evidence type="ECO:0000313" key="2">
    <source>
        <dbReference type="Proteomes" id="UP001500975"/>
    </source>
</evidence>
<evidence type="ECO:0000313" key="1">
    <source>
        <dbReference type="EMBL" id="GAA4341480.1"/>
    </source>
</evidence>
<sequence length="58" mass="6461">MNAWPNWPSAQALAVQAKPDMKLSPRLPHFVWSANPLTGEPGKAGSAVFPERPWLRRP</sequence>
<protein>
    <submittedName>
        <fullName evidence="1">Uncharacterized protein</fullName>
    </submittedName>
</protein>
<dbReference type="Proteomes" id="UP001500975">
    <property type="component" value="Unassembled WGS sequence"/>
</dbReference>
<comment type="caution">
    <text evidence="1">The sequence shown here is derived from an EMBL/GenBank/DDBJ whole genome shotgun (WGS) entry which is preliminary data.</text>
</comment>
<reference evidence="2" key="1">
    <citation type="journal article" date="2019" name="Int. J. Syst. Evol. Microbiol.">
        <title>The Global Catalogue of Microorganisms (GCM) 10K type strain sequencing project: providing services to taxonomists for standard genome sequencing and annotation.</title>
        <authorList>
            <consortium name="The Broad Institute Genomics Platform"/>
            <consortium name="The Broad Institute Genome Sequencing Center for Infectious Disease"/>
            <person name="Wu L."/>
            <person name="Ma J."/>
        </authorList>
    </citation>
    <scope>NUCLEOTIDE SEQUENCE [LARGE SCALE GENOMIC DNA]</scope>
    <source>
        <strain evidence="2">JCM 17804</strain>
    </source>
</reference>
<name>A0ABP8HMQ4_9BURK</name>
<proteinExistence type="predicted"/>
<dbReference type="EMBL" id="BAABGJ010000020">
    <property type="protein sequence ID" value="GAA4341480.1"/>
    <property type="molecule type" value="Genomic_DNA"/>
</dbReference>